<dbReference type="OrthoDB" id="185373at2759"/>
<gene>
    <name evidence="3" type="ORF">BDZ94DRAFT_1224176</name>
</gene>
<keyword evidence="4" id="KW-1185">Reference proteome</keyword>
<keyword evidence="1" id="KW-0677">Repeat</keyword>
<dbReference type="PANTHER" id="PTHR47942:SF63">
    <property type="entry name" value="PENTATRICOPEPTIDE REPEAT-CONTAINING PROTEIN"/>
    <property type="match status" value="1"/>
</dbReference>
<dbReference type="Pfam" id="PF01535">
    <property type="entry name" value="PPR"/>
    <property type="match status" value="2"/>
</dbReference>
<organism evidence="3 4">
    <name type="scientific">Collybia nuda</name>
    <dbReference type="NCBI Taxonomy" id="64659"/>
    <lineage>
        <taxon>Eukaryota</taxon>
        <taxon>Fungi</taxon>
        <taxon>Dikarya</taxon>
        <taxon>Basidiomycota</taxon>
        <taxon>Agaricomycotina</taxon>
        <taxon>Agaricomycetes</taxon>
        <taxon>Agaricomycetidae</taxon>
        <taxon>Agaricales</taxon>
        <taxon>Tricholomatineae</taxon>
        <taxon>Clitocybaceae</taxon>
        <taxon>Collybia</taxon>
    </lineage>
</organism>
<sequence length="754" mass="84382">MSPSGSLIRLTGLRILTRTSQNASKNIISRYNSTTARDLSVLSRTLLQKLKSSDGPAAIHTYYPALVTELKKTATTSTSRAPSPLNQQQIISLLEVLGASGRPADLQRVEEILSDMPTMFGIEPSIEVHTTILRALIKHGNVQSIQRWLSNMPSRPGHFSPTLEQIHIVLEACISLASFKFMRNLVRSMRQYGCKPTNETYKILIRGRWELAVQEEKTPHVIAFSSILEDMKQAGLTYDPEINVLLYDGYAERGLSAYAEQIQTLYQEQFPDIETPQARKEMELNFDLSQVAQTHGVKAAIALFKSLVVERQTPSAATLRAILRHSRTTDDLRILEEEFATPTPVAHWSILINNNVRTGNLSSALAIYEETKNSGIIPDAALVGPLIAGLCRTASPPSDESLDQALSIYEELSLANPPSLTSEASSNNTEHSTGPDAGIYQVLLRGLASSENNKKYFPIAKSLMEDMESRHVPTNNSLTTSSNIVLLMKRSSSVDEALEVYHTLRAGLDEKGYAIVLNAFCKLSFGDDIQVPSLTNYFEIVKDMRRAGLEITVEVYTILLHRLGVIATQMTEKGSELPSDIRDRLITTTRRTHDLLTLDAAVSPDAYVWNQLMDTYQRLGYFADSYRVWDTMYLSGRFDHVSVSIILDACGYAGAGQVAKRICSNLFRDQFSFNLHNWNTWLECLCRLGRLNDAVKVACMEMGKDQNTVMPDIDSARILIKFGRQHNQHPEVQSRLQRYLPDLWKVLPDDLKQP</sequence>
<dbReference type="EMBL" id="MU150310">
    <property type="protein sequence ID" value="KAF9459827.1"/>
    <property type="molecule type" value="Genomic_DNA"/>
</dbReference>
<dbReference type="Gene3D" id="1.25.40.10">
    <property type="entry name" value="Tetratricopeptide repeat domain"/>
    <property type="match status" value="4"/>
</dbReference>
<evidence type="ECO:0000256" key="2">
    <source>
        <dbReference type="PROSITE-ProRule" id="PRU00708"/>
    </source>
</evidence>
<dbReference type="InterPro" id="IPR002885">
    <property type="entry name" value="PPR_rpt"/>
</dbReference>
<dbReference type="AlphaFoldDB" id="A0A9P5XXZ7"/>
<evidence type="ECO:0000313" key="4">
    <source>
        <dbReference type="Proteomes" id="UP000807353"/>
    </source>
</evidence>
<name>A0A9P5XXZ7_9AGAR</name>
<protein>
    <submittedName>
        <fullName evidence="3">Pentatricopeptide repeat-containing protein</fullName>
    </submittedName>
</protein>
<dbReference type="Proteomes" id="UP000807353">
    <property type="component" value="Unassembled WGS sequence"/>
</dbReference>
<proteinExistence type="predicted"/>
<dbReference type="PANTHER" id="PTHR47942">
    <property type="entry name" value="TETRATRICOPEPTIDE REPEAT (TPR)-LIKE SUPERFAMILY PROTEIN-RELATED"/>
    <property type="match status" value="1"/>
</dbReference>
<dbReference type="PROSITE" id="PS51375">
    <property type="entry name" value="PPR"/>
    <property type="match status" value="1"/>
</dbReference>
<dbReference type="InterPro" id="IPR051222">
    <property type="entry name" value="PPR/CCM1_RNA-binding"/>
</dbReference>
<feature type="repeat" description="PPR" evidence="2">
    <location>
        <begin position="344"/>
        <end position="378"/>
    </location>
</feature>
<dbReference type="InterPro" id="IPR011990">
    <property type="entry name" value="TPR-like_helical_dom_sf"/>
</dbReference>
<comment type="caution">
    <text evidence="3">The sequence shown here is derived from an EMBL/GenBank/DDBJ whole genome shotgun (WGS) entry which is preliminary data.</text>
</comment>
<evidence type="ECO:0000313" key="3">
    <source>
        <dbReference type="EMBL" id="KAF9459827.1"/>
    </source>
</evidence>
<reference evidence="3" key="1">
    <citation type="submission" date="2020-11" db="EMBL/GenBank/DDBJ databases">
        <authorList>
            <consortium name="DOE Joint Genome Institute"/>
            <person name="Ahrendt S."/>
            <person name="Riley R."/>
            <person name="Andreopoulos W."/>
            <person name="Labutti K."/>
            <person name="Pangilinan J."/>
            <person name="Ruiz-Duenas F.J."/>
            <person name="Barrasa J.M."/>
            <person name="Sanchez-Garcia M."/>
            <person name="Camarero S."/>
            <person name="Miyauchi S."/>
            <person name="Serrano A."/>
            <person name="Linde D."/>
            <person name="Babiker R."/>
            <person name="Drula E."/>
            <person name="Ayuso-Fernandez I."/>
            <person name="Pacheco R."/>
            <person name="Padilla G."/>
            <person name="Ferreira P."/>
            <person name="Barriuso J."/>
            <person name="Kellner H."/>
            <person name="Castanera R."/>
            <person name="Alfaro M."/>
            <person name="Ramirez L."/>
            <person name="Pisabarro A.G."/>
            <person name="Kuo A."/>
            <person name="Tritt A."/>
            <person name="Lipzen A."/>
            <person name="He G."/>
            <person name="Yan M."/>
            <person name="Ng V."/>
            <person name="Cullen D."/>
            <person name="Martin F."/>
            <person name="Rosso M.-N."/>
            <person name="Henrissat B."/>
            <person name="Hibbett D."/>
            <person name="Martinez A.T."/>
            <person name="Grigoriev I.V."/>
        </authorList>
    </citation>
    <scope>NUCLEOTIDE SEQUENCE</scope>
    <source>
        <strain evidence="3">CBS 247.69</strain>
    </source>
</reference>
<accession>A0A9P5XXZ7</accession>
<evidence type="ECO:0000256" key="1">
    <source>
        <dbReference type="ARBA" id="ARBA00022737"/>
    </source>
</evidence>